<dbReference type="Pfam" id="PF08548">
    <property type="entry name" value="Peptidase_M10_C"/>
    <property type="match status" value="2"/>
</dbReference>
<name>D5RLX6_9PROT</name>
<feature type="region of interest" description="Disordered" evidence="9">
    <location>
        <begin position="856"/>
        <end position="883"/>
    </location>
</feature>
<keyword evidence="4" id="KW-0964">Secreted</keyword>
<evidence type="ECO:0000313" key="12">
    <source>
        <dbReference type="Proteomes" id="UP000005324"/>
    </source>
</evidence>
<dbReference type="PANTHER" id="PTHR38340:SF1">
    <property type="entry name" value="S-LAYER PROTEIN"/>
    <property type="match status" value="1"/>
</dbReference>
<feature type="compositionally biased region" description="Gly residues" evidence="9">
    <location>
        <begin position="856"/>
        <end position="874"/>
    </location>
</feature>
<dbReference type="EMBL" id="ADVL01000332">
    <property type="protein sequence ID" value="EFH11692.1"/>
    <property type="molecule type" value="Genomic_DNA"/>
</dbReference>
<dbReference type="Proteomes" id="UP000005324">
    <property type="component" value="Unassembled WGS sequence"/>
</dbReference>
<reference evidence="11 12" key="1">
    <citation type="submission" date="2010-04" db="EMBL/GenBank/DDBJ databases">
        <authorList>
            <person name="Qin X."/>
            <person name="Bachman B."/>
            <person name="Battles P."/>
            <person name="Bell A."/>
            <person name="Bess C."/>
            <person name="Bickham C."/>
            <person name="Chaboub L."/>
            <person name="Chen D."/>
            <person name="Coyle M."/>
            <person name="Deiros D.R."/>
            <person name="Dinh H."/>
            <person name="Forbes L."/>
            <person name="Fowler G."/>
            <person name="Francisco L."/>
            <person name="Fu Q."/>
            <person name="Gubbala S."/>
            <person name="Hale W."/>
            <person name="Han Y."/>
            <person name="Hemphill L."/>
            <person name="Highlander S.K."/>
            <person name="Hirani K."/>
            <person name="Hogues M."/>
            <person name="Jackson L."/>
            <person name="Jakkamsetti A."/>
            <person name="Javaid M."/>
            <person name="Jiang H."/>
            <person name="Korchina V."/>
            <person name="Kovar C."/>
            <person name="Lara F."/>
            <person name="Lee S."/>
            <person name="Mata R."/>
            <person name="Mathew T."/>
            <person name="Moen C."/>
            <person name="Morales K."/>
            <person name="Munidasa M."/>
            <person name="Nazareth L."/>
            <person name="Ngo R."/>
            <person name="Nguyen L."/>
            <person name="Okwuonu G."/>
            <person name="Ongeri F."/>
            <person name="Patil S."/>
            <person name="Petrosino J."/>
            <person name="Pham C."/>
            <person name="Pham P."/>
            <person name="Pu L.-L."/>
            <person name="Puazo M."/>
            <person name="Raj R."/>
            <person name="Reid J."/>
            <person name="Rouhana J."/>
            <person name="Saada N."/>
            <person name="Shang Y."/>
            <person name="Simmons D."/>
            <person name="Thornton R."/>
            <person name="Warren J."/>
            <person name="Weissenberger G."/>
            <person name="Zhang J."/>
            <person name="Zhang L."/>
            <person name="Zhou C."/>
            <person name="Zhu D."/>
            <person name="Muzny D."/>
            <person name="Worley K."/>
            <person name="Gibbs R."/>
        </authorList>
    </citation>
    <scope>NUCLEOTIDE SEQUENCE [LARGE SCALE GENOMIC DNA]</scope>
    <source>
        <strain evidence="11 12">ATCC 49957</strain>
    </source>
</reference>
<protein>
    <submittedName>
        <fullName evidence="11">Type I secretion target GGXGXDXXX repeat (2 copies)</fullName>
    </submittedName>
</protein>
<evidence type="ECO:0000256" key="1">
    <source>
        <dbReference type="ARBA" id="ARBA00001913"/>
    </source>
</evidence>
<dbReference type="GO" id="GO:0016020">
    <property type="term" value="C:membrane"/>
    <property type="evidence" value="ECO:0007669"/>
    <property type="project" value="UniProtKB-SubCell"/>
</dbReference>
<evidence type="ECO:0000256" key="4">
    <source>
        <dbReference type="ARBA" id="ARBA00022525"/>
    </source>
</evidence>
<gene>
    <name evidence="11" type="ORF">HMPREF0731_2087</name>
</gene>
<dbReference type="SUPFAM" id="SSF51120">
    <property type="entry name" value="beta-Roll"/>
    <property type="match status" value="8"/>
</dbReference>
<sequence>MANIIGNGGANLLTGTPGDDIIQGLGGNDTLSGGDGADILSGGDGDDVLTGGRGADTLHGGAGNDVFRYGSLAELSEDRIVDFSTGDRLDFSAIAGLRFIGAQNFTGAGMEARLAWQGATTLLLIDINGFSRAELTLRLDGALRLVEVAPGQLMLAAPVLASGGAGADRLVGGAGDDRLLGLGGNDVLLGGEGDDTLSGGDGNDTLEGGAGADLLLGGAGADLFRYTEAAHLAGDRFGDFDDLDRIDLSGVAGLRFLGDADFTLTPGELRQSGKWLLLDLDGDGLADYSAWVSGTGMLRETAAGTLVLRRAAPLLVLGTEAADRLVGDASADRLEGNGGNDTLLGMGGDDRLIGGDGNDTLDGGSGNDFLEGGNGDDTLTGGDGDDVLSGGHGNDVLLGGAGNDVLRGGPGNDIFRYLRAADLQGDILRDLEPGDLLSLSAIGAFRFIGDDPFSGAGMEIRFDGRVLGIDQDGDGRAEITAAIDTGGRLLEGNVPGSLTLVVARDRALAGTLGDDVITGGPGHDTLTGRDGNDTLLGGSGNDTLLGGNGNDLLDGGNGDDVLEGGLGWDIFRISPETGGRYTTDTLRDFTQADRIDLTQFRGLVWINDGLFSGVRPEARLLRGPGGSRIEIDADGDGVADQGVFLPGVTTVKETDPGSLLLRIVASVSFSGNDLANILVGSEGDDTLSGLGGNDTLVGWAGHDTLIGGPGNDVLRGETGDDTLLGGEGDDVLLPGLGRDVMTGGPGADWFRYRSVAEIGLLEDRITDFDLADRLDLSAIGELSFSPAGLTGRAGQIAVLDGWGGRDAGWTFLAIDLDGDARPDALLTLEGDMALEEFNPGSRILRRVADLNLTGGPGNDVLTGGGGQDRLVGGGGDDRLSGLGGPDQLYGGTGNDTLDGGDGDDLLLGEAGDDTLIGGAGRDTLRGGDGNDLLAGGLGADTLTGGAGNDIFRYLAAAELEGDRITDFQAGDLIDLAALRARYIGSDPFQADGTAQLRSWQLGVTWLAVDANGDGVVDAVMSLGDAAPLEETAPGSGLLRRVADLVLSGGAGNDTLTGGAGQDTLLGLGGNDTLSGGAGNDSLDGGAGQDWLRGGPGSDTLIGGPGNDVFRWEVEDIAGAALDTVLDFTVGDTLDFSPLGARFLGSGAFTGRGEAEIRQAGVMLLVDLNGDGFTDASVQLNALPGSLQETAPGSGLLVLASPQVLTGTEGRDLLTGGGNADTIHGLGGDDVLAGGGGNDILHGGAGNDTLLGGEGDDILVGGPGADSLTGGPGNDRFVFAHGDTGNDSAARDTITDFNAAPYADQLDLSGIDADLTQPGDQAFTLLLSGSLSAPGQLVFLDGVLYGNVDADPAADFQIAMPGVGSLASWNFWAL</sequence>
<dbReference type="PANTHER" id="PTHR38340">
    <property type="entry name" value="S-LAYER PROTEIN"/>
    <property type="match status" value="1"/>
</dbReference>
<dbReference type="Pfam" id="PF00353">
    <property type="entry name" value="HemolysinCabind"/>
    <property type="match status" value="15"/>
</dbReference>
<dbReference type="HOGENOM" id="CLU_271255_0_0_5"/>
<dbReference type="GO" id="GO:0005509">
    <property type="term" value="F:calcium ion binding"/>
    <property type="evidence" value="ECO:0007669"/>
    <property type="project" value="InterPro"/>
</dbReference>
<evidence type="ECO:0000256" key="9">
    <source>
        <dbReference type="SAM" id="MobiDB-lite"/>
    </source>
</evidence>
<evidence type="ECO:0000313" key="11">
    <source>
        <dbReference type="EMBL" id="EFH11692.1"/>
    </source>
</evidence>
<dbReference type="InterPro" id="IPR050557">
    <property type="entry name" value="RTX_toxin/Mannuronan_C5-epim"/>
</dbReference>
<evidence type="ECO:0000259" key="10">
    <source>
        <dbReference type="Pfam" id="PF08548"/>
    </source>
</evidence>
<dbReference type="InterPro" id="IPR013858">
    <property type="entry name" value="Peptidase_M10B_C"/>
</dbReference>
<dbReference type="GO" id="GO:0005615">
    <property type="term" value="C:extracellular space"/>
    <property type="evidence" value="ECO:0007669"/>
    <property type="project" value="InterPro"/>
</dbReference>
<comment type="subcellular location">
    <subcellularLocation>
        <location evidence="2">Membrane</location>
    </subcellularLocation>
    <subcellularLocation>
        <location evidence="3">Secreted</location>
    </subcellularLocation>
</comment>
<keyword evidence="8" id="KW-0472">Membrane</keyword>
<feature type="region of interest" description="Disordered" evidence="9">
    <location>
        <begin position="1076"/>
        <end position="1097"/>
    </location>
</feature>
<keyword evidence="7" id="KW-0843">Virulence</keyword>
<dbReference type="InterPro" id="IPR018511">
    <property type="entry name" value="Hemolysin-typ_Ca-bd_CS"/>
</dbReference>
<keyword evidence="6" id="KW-0677">Repeat</keyword>
<dbReference type="GO" id="GO:0090729">
    <property type="term" value="F:toxin activity"/>
    <property type="evidence" value="ECO:0007669"/>
    <property type="project" value="UniProtKB-KW"/>
</dbReference>
<dbReference type="InterPro" id="IPR001343">
    <property type="entry name" value="Hemolysn_Ca-bd"/>
</dbReference>
<organism evidence="11 12">
    <name type="scientific">Pseudoroseomonas cervicalis ATCC 49957</name>
    <dbReference type="NCBI Taxonomy" id="525371"/>
    <lineage>
        <taxon>Bacteria</taxon>
        <taxon>Pseudomonadati</taxon>
        <taxon>Pseudomonadota</taxon>
        <taxon>Alphaproteobacteria</taxon>
        <taxon>Acetobacterales</taxon>
        <taxon>Roseomonadaceae</taxon>
        <taxon>Roseomonas</taxon>
    </lineage>
</organism>
<accession>D5RLX6</accession>
<evidence type="ECO:0000256" key="6">
    <source>
        <dbReference type="ARBA" id="ARBA00022737"/>
    </source>
</evidence>
<dbReference type="PROSITE" id="PS00330">
    <property type="entry name" value="HEMOLYSIN_CALCIUM"/>
    <property type="match status" value="24"/>
</dbReference>
<feature type="domain" description="Peptidase M10 serralysin C-terminal" evidence="10">
    <location>
        <begin position="916"/>
        <end position="1017"/>
    </location>
</feature>
<evidence type="ECO:0000256" key="3">
    <source>
        <dbReference type="ARBA" id="ARBA00004613"/>
    </source>
</evidence>
<feature type="domain" description="Peptidase M10 serralysin C-terminal" evidence="10">
    <location>
        <begin position="31"/>
        <end position="141"/>
    </location>
</feature>
<keyword evidence="5" id="KW-0800">Toxin</keyword>
<evidence type="ECO:0000256" key="2">
    <source>
        <dbReference type="ARBA" id="ARBA00004370"/>
    </source>
</evidence>
<dbReference type="InterPro" id="IPR011049">
    <property type="entry name" value="Serralysin-like_metalloprot_C"/>
</dbReference>
<comment type="cofactor">
    <cofactor evidence="1">
        <name>Ca(2+)</name>
        <dbReference type="ChEBI" id="CHEBI:29108"/>
    </cofactor>
</comment>
<keyword evidence="12" id="KW-1185">Reference proteome</keyword>
<comment type="caution">
    <text evidence="11">The sequence shown here is derived from an EMBL/GenBank/DDBJ whole genome shotgun (WGS) entry which is preliminary data.</text>
</comment>
<evidence type="ECO:0000256" key="7">
    <source>
        <dbReference type="ARBA" id="ARBA00023026"/>
    </source>
</evidence>
<dbReference type="RefSeq" id="WP_007004504.1">
    <property type="nucleotide sequence ID" value="NZ_GG770779.1"/>
</dbReference>
<dbReference type="InterPro" id="IPR003995">
    <property type="entry name" value="RTX_toxin_determinant-A"/>
</dbReference>
<proteinExistence type="predicted"/>
<dbReference type="Gene3D" id="2.150.10.10">
    <property type="entry name" value="Serralysin-like metalloprotease, C-terminal"/>
    <property type="match status" value="13"/>
</dbReference>
<dbReference type="PRINTS" id="PR00313">
    <property type="entry name" value="CABNDNGRPT"/>
</dbReference>
<dbReference type="PRINTS" id="PR01488">
    <property type="entry name" value="RTXTOXINA"/>
</dbReference>
<evidence type="ECO:0000256" key="5">
    <source>
        <dbReference type="ARBA" id="ARBA00022656"/>
    </source>
</evidence>
<evidence type="ECO:0000256" key="8">
    <source>
        <dbReference type="ARBA" id="ARBA00023136"/>
    </source>
</evidence>